<keyword evidence="2" id="KW-1185">Reference proteome</keyword>
<sequence length="106" mass="12205">MHPQHLMWSNTIEESFQAVKWLDICGNNGVILNHSKFKFAKMAVEFAVFEIAQTTVHPCARFLETIQNFPRPQNISDVRSWFELINPVSFLRFCCSTANATFPKPS</sequence>
<dbReference type="SUPFAM" id="SSF56672">
    <property type="entry name" value="DNA/RNA polymerases"/>
    <property type="match status" value="1"/>
</dbReference>
<dbReference type="Proteomes" id="UP001283361">
    <property type="component" value="Unassembled WGS sequence"/>
</dbReference>
<accession>A0AAE0ZPE5</accession>
<comment type="caution">
    <text evidence="1">The sequence shown here is derived from an EMBL/GenBank/DDBJ whole genome shotgun (WGS) entry which is preliminary data.</text>
</comment>
<gene>
    <name evidence="1" type="ORF">RRG08_013726</name>
</gene>
<dbReference type="EMBL" id="JAWDGP010003559">
    <property type="protein sequence ID" value="KAK3773139.1"/>
    <property type="molecule type" value="Genomic_DNA"/>
</dbReference>
<proteinExistence type="predicted"/>
<dbReference type="AlphaFoldDB" id="A0AAE0ZPE5"/>
<reference evidence="1" key="1">
    <citation type="journal article" date="2023" name="G3 (Bethesda)">
        <title>A reference genome for the long-term kleptoplast-retaining sea slug Elysia crispata morphotype clarki.</title>
        <authorList>
            <person name="Eastman K.E."/>
            <person name="Pendleton A.L."/>
            <person name="Shaikh M.A."/>
            <person name="Suttiyut T."/>
            <person name="Ogas R."/>
            <person name="Tomko P."/>
            <person name="Gavelis G."/>
            <person name="Widhalm J.R."/>
            <person name="Wisecaver J.H."/>
        </authorList>
    </citation>
    <scope>NUCLEOTIDE SEQUENCE</scope>
    <source>
        <strain evidence="1">ECLA1</strain>
    </source>
</reference>
<name>A0AAE0ZPE5_9GAST</name>
<organism evidence="1 2">
    <name type="scientific">Elysia crispata</name>
    <name type="common">lettuce slug</name>
    <dbReference type="NCBI Taxonomy" id="231223"/>
    <lineage>
        <taxon>Eukaryota</taxon>
        <taxon>Metazoa</taxon>
        <taxon>Spiralia</taxon>
        <taxon>Lophotrochozoa</taxon>
        <taxon>Mollusca</taxon>
        <taxon>Gastropoda</taxon>
        <taxon>Heterobranchia</taxon>
        <taxon>Euthyneura</taxon>
        <taxon>Panpulmonata</taxon>
        <taxon>Sacoglossa</taxon>
        <taxon>Placobranchoidea</taxon>
        <taxon>Plakobranchidae</taxon>
        <taxon>Elysia</taxon>
    </lineage>
</organism>
<dbReference type="InterPro" id="IPR043502">
    <property type="entry name" value="DNA/RNA_pol_sf"/>
</dbReference>
<protein>
    <submittedName>
        <fullName evidence="1">Uncharacterized protein</fullName>
    </submittedName>
</protein>
<evidence type="ECO:0000313" key="1">
    <source>
        <dbReference type="EMBL" id="KAK3773139.1"/>
    </source>
</evidence>
<evidence type="ECO:0000313" key="2">
    <source>
        <dbReference type="Proteomes" id="UP001283361"/>
    </source>
</evidence>